<dbReference type="PANTHER" id="PTHR46289">
    <property type="entry name" value="52 KDA REPRESSOR OF THE INHIBITOR OF THE PROTEIN KINASE-LIKE PROTEIN-RELATED"/>
    <property type="match status" value="1"/>
</dbReference>
<accession>A0A6P7G4J8</accession>
<evidence type="ECO:0000313" key="2">
    <source>
        <dbReference type="RefSeq" id="XP_028143866.1"/>
    </source>
</evidence>
<reference evidence="2 3" key="1">
    <citation type="submission" date="2025-04" db="UniProtKB">
        <authorList>
            <consortium name="RefSeq"/>
        </authorList>
    </citation>
    <scope>IDENTIFICATION</scope>
    <source>
        <tissue evidence="2 3">Whole insect</tissue>
    </source>
</reference>
<gene>
    <name evidence="2 3" type="primary">LOC114337584</name>
</gene>
<dbReference type="Pfam" id="PF05699">
    <property type="entry name" value="Dimer_Tnp_hAT"/>
    <property type="match status" value="1"/>
</dbReference>
<evidence type="ECO:0000259" key="1">
    <source>
        <dbReference type="Pfam" id="PF05699"/>
    </source>
</evidence>
<name>A0A6P7G4J8_DIAVI</name>
<sequence length="237" mass="27118">MREQFDDFVCEATTICNRWGIQPGFSQKRQIKSKKHFDELCEDERLQEPESCFKVTVFLPMIDILCSQIQARFLGMKSVLDTYKVTFPEFLSKASESEIHNCAVEFVKRFPNDISPSFPSQICSVKETFKTELKTMSTVKELADLLLIDHSSLSSTYPDVCTACVMYLTVPVTVAKAERSFSKLKIIKNYLRSTMGQERLANLAILSIENDRAKQIDIDSVTDDFASAKVRKKDFFK</sequence>
<evidence type="ECO:0000313" key="3">
    <source>
        <dbReference type="RefSeq" id="XP_028143867.1"/>
    </source>
</evidence>
<dbReference type="RefSeq" id="XP_028143867.1">
    <property type="nucleotide sequence ID" value="XM_028288066.1"/>
</dbReference>
<protein>
    <submittedName>
        <fullName evidence="2">Uncharacterized protein LOC114337584 isoform X1</fullName>
    </submittedName>
    <submittedName>
        <fullName evidence="3">Uncharacterized protein LOC114337584 isoform X2</fullName>
    </submittedName>
</protein>
<dbReference type="AlphaFoldDB" id="A0A6P7G4J8"/>
<dbReference type="GO" id="GO:0046983">
    <property type="term" value="F:protein dimerization activity"/>
    <property type="evidence" value="ECO:0007669"/>
    <property type="project" value="InterPro"/>
</dbReference>
<dbReference type="PANTHER" id="PTHR46289:SF19">
    <property type="entry name" value="ZINC FINGER MYM-TYPE CONTAINING 1"/>
    <property type="match status" value="1"/>
</dbReference>
<feature type="domain" description="HAT C-terminal dimerisation" evidence="1">
    <location>
        <begin position="142"/>
        <end position="210"/>
    </location>
</feature>
<dbReference type="InterPro" id="IPR052958">
    <property type="entry name" value="IFN-induced_PKR_regulator"/>
</dbReference>
<organism evidence="2">
    <name type="scientific">Diabrotica virgifera virgifera</name>
    <name type="common">western corn rootworm</name>
    <dbReference type="NCBI Taxonomy" id="50390"/>
    <lineage>
        <taxon>Eukaryota</taxon>
        <taxon>Metazoa</taxon>
        <taxon>Ecdysozoa</taxon>
        <taxon>Arthropoda</taxon>
        <taxon>Hexapoda</taxon>
        <taxon>Insecta</taxon>
        <taxon>Pterygota</taxon>
        <taxon>Neoptera</taxon>
        <taxon>Endopterygota</taxon>
        <taxon>Coleoptera</taxon>
        <taxon>Polyphaga</taxon>
        <taxon>Cucujiformia</taxon>
        <taxon>Chrysomeloidea</taxon>
        <taxon>Chrysomelidae</taxon>
        <taxon>Galerucinae</taxon>
        <taxon>Diabroticina</taxon>
        <taxon>Diabroticites</taxon>
        <taxon>Diabrotica</taxon>
    </lineage>
</organism>
<dbReference type="InterPro" id="IPR008906">
    <property type="entry name" value="HATC_C_dom"/>
</dbReference>
<dbReference type="RefSeq" id="XP_028143866.1">
    <property type="nucleotide sequence ID" value="XM_028288065.1"/>
</dbReference>
<proteinExistence type="predicted"/>